<evidence type="ECO:0000313" key="1">
    <source>
        <dbReference type="EMBL" id="CAG8636243.1"/>
    </source>
</evidence>
<gene>
    <name evidence="1" type="ORF">GMARGA_LOCUS8600</name>
</gene>
<protein>
    <submittedName>
        <fullName evidence="1">6969_t:CDS:1</fullName>
    </submittedName>
</protein>
<sequence length="133" mass="15634">MNPSPITNSINILSQTLTPDQKHALFFNINEPFEILLQEFNDEWQLVRGDSWKFYICHFSKHNQSSSRKENIPDKKCCVTKIWPSNLCFAKIKVSRYISKLKVRVEQCENSSDHEHLLEESNKLKRSQTVHSL</sequence>
<organism evidence="1 2">
    <name type="scientific">Gigaspora margarita</name>
    <dbReference type="NCBI Taxonomy" id="4874"/>
    <lineage>
        <taxon>Eukaryota</taxon>
        <taxon>Fungi</taxon>
        <taxon>Fungi incertae sedis</taxon>
        <taxon>Mucoromycota</taxon>
        <taxon>Glomeromycotina</taxon>
        <taxon>Glomeromycetes</taxon>
        <taxon>Diversisporales</taxon>
        <taxon>Gigasporaceae</taxon>
        <taxon>Gigaspora</taxon>
    </lineage>
</organism>
<reference evidence="1 2" key="1">
    <citation type="submission" date="2021-06" db="EMBL/GenBank/DDBJ databases">
        <authorList>
            <person name="Kallberg Y."/>
            <person name="Tangrot J."/>
            <person name="Rosling A."/>
        </authorList>
    </citation>
    <scope>NUCLEOTIDE SEQUENCE [LARGE SCALE GENOMIC DNA]</scope>
    <source>
        <strain evidence="1 2">120-4 pot B 10/14</strain>
    </source>
</reference>
<dbReference type="EMBL" id="CAJVQB010004457">
    <property type="protein sequence ID" value="CAG8636243.1"/>
    <property type="molecule type" value="Genomic_DNA"/>
</dbReference>
<evidence type="ECO:0000313" key="2">
    <source>
        <dbReference type="Proteomes" id="UP000789901"/>
    </source>
</evidence>
<keyword evidence="2" id="KW-1185">Reference proteome</keyword>
<comment type="caution">
    <text evidence="1">The sequence shown here is derived from an EMBL/GenBank/DDBJ whole genome shotgun (WGS) entry which is preliminary data.</text>
</comment>
<feature type="non-terminal residue" evidence="1">
    <location>
        <position position="133"/>
    </location>
</feature>
<dbReference type="Proteomes" id="UP000789901">
    <property type="component" value="Unassembled WGS sequence"/>
</dbReference>
<name>A0ABN7UQN2_GIGMA</name>
<proteinExistence type="predicted"/>
<accession>A0ABN7UQN2</accession>